<organism evidence="2 3">
    <name type="scientific">Stieleria neptunia</name>
    <dbReference type="NCBI Taxonomy" id="2527979"/>
    <lineage>
        <taxon>Bacteria</taxon>
        <taxon>Pseudomonadati</taxon>
        <taxon>Planctomycetota</taxon>
        <taxon>Planctomycetia</taxon>
        <taxon>Pirellulales</taxon>
        <taxon>Pirellulaceae</taxon>
        <taxon>Stieleria</taxon>
    </lineage>
</organism>
<accession>A0A518I164</accession>
<dbReference type="OrthoDB" id="264410at2"/>
<keyword evidence="3" id="KW-1185">Reference proteome</keyword>
<proteinExistence type="predicted"/>
<keyword evidence="1" id="KW-0732">Signal</keyword>
<feature type="signal peptide" evidence="1">
    <location>
        <begin position="1"/>
        <end position="21"/>
    </location>
</feature>
<dbReference type="EMBL" id="CP037423">
    <property type="protein sequence ID" value="QDV46808.1"/>
    <property type="molecule type" value="Genomic_DNA"/>
</dbReference>
<protein>
    <recommendedName>
        <fullName evidence="4">PEP-CTERM protein-sorting domain-containing protein</fullName>
    </recommendedName>
</protein>
<feature type="chain" id="PRO_5022016398" description="PEP-CTERM protein-sorting domain-containing protein" evidence="1">
    <location>
        <begin position="22"/>
        <end position="223"/>
    </location>
</feature>
<dbReference type="NCBIfam" id="TIGR02595">
    <property type="entry name" value="PEP_CTERM"/>
    <property type="match status" value="1"/>
</dbReference>
<name>A0A518I164_9BACT</name>
<dbReference type="KEGG" id="snep:Enr13x_67170"/>
<sequence precursor="true">MNLRIATFAIVLLSMLSSAQAELTYDLLLRTNRGDGMDSAIATTAGEALNAEVILRETVTGSDSTLIGTANLNAFNLTLESIGSDGLFESLTLNGDGGFDAGSGASTLTFAAFGPGFGQPGRTSIDRGNGIFEASLGTVTLRAPTLGETRFVLSDGSAVDGDFTTFQTVGFGLESAAANSGGGFFGRALTLSSQVTAIPEPSSALALSLVCSAGLLRSRRRRR</sequence>
<reference evidence="2 3" key="1">
    <citation type="submission" date="2019-03" db="EMBL/GenBank/DDBJ databases">
        <title>Deep-cultivation of Planctomycetes and their phenomic and genomic characterization uncovers novel biology.</title>
        <authorList>
            <person name="Wiegand S."/>
            <person name="Jogler M."/>
            <person name="Boedeker C."/>
            <person name="Pinto D."/>
            <person name="Vollmers J."/>
            <person name="Rivas-Marin E."/>
            <person name="Kohn T."/>
            <person name="Peeters S.H."/>
            <person name="Heuer A."/>
            <person name="Rast P."/>
            <person name="Oberbeckmann S."/>
            <person name="Bunk B."/>
            <person name="Jeske O."/>
            <person name="Meyerdierks A."/>
            <person name="Storesund J.E."/>
            <person name="Kallscheuer N."/>
            <person name="Luecker S."/>
            <person name="Lage O.M."/>
            <person name="Pohl T."/>
            <person name="Merkel B.J."/>
            <person name="Hornburger P."/>
            <person name="Mueller R.-W."/>
            <person name="Bruemmer F."/>
            <person name="Labrenz M."/>
            <person name="Spormann A.M."/>
            <person name="Op den Camp H."/>
            <person name="Overmann J."/>
            <person name="Amann R."/>
            <person name="Jetten M.S.M."/>
            <person name="Mascher T."/>
            <person name="Medema M.H."/>
            <person name="Devos D.P."/>
            <person name="Kaster A.-K."/>
            <person name="Ovreas L."/>
            <person name="Rohde M."/>
            <person name="Galperin M.Y."/>
            <person name="Jogler C."/>
        </authorList>
    </citation>
    <scope>NUCLEOTIDE SEQUENCE [LARGE SCALE GENOMIC DNA]</scope>
    <source>
        <strain evidence="2 3">Enr13</strain>
    </source>
</reference>
<dbReference type="AlphaFoldDB" id="A0A518I164"/>
<gene>
    <name evidence="2" type="ORF">Enr13x_67170</name>
</gene>
<evidence type="ECO:0000256" key="1">
    <source>
        <dbReference type="SAM" id="SignalP"/>
    </source>
</evidence>
<evidence type="ECO:0008006" key="4">
    <source>
        <dbReference type="Google" id="ProtNLM"/>
    </source>
</evidence>
<dbReference type="InterPro" id="IPR013424">
    <property type="entry name" value="Ice-binding_C"/>
</dbReference>
<dbReference type="RefSeq" id="WP_145390950.1">
    <property type="nucleotide sequence ID" value="NZ_CP037423.1"/>
</dbReference>
<evidence type="ECO:0000313" key="2">
    <source>
        <dbReference type="EMBL" id="QDV46808.1"/>
    </source>
</evidence>
<evidence type="ECO:0000313" key="3">
    <source>
        <dbReference type="Proteomes" id="UP000319004"/>
    </source>
</evidence>
<dbReference type="Proteomes" id="UP000319004">
    <property type="component" value="Chromosome"/>
</dbReference>